<proteinExistence type="predicted"/>
<dbReference type="AlphaFoldDB" id="A0A0P6AA52"/>
<accession>A0A0P6AA52</accession>
<protein>
    <submittedName>
        <fullName evidence="1">Uncharacterized protein</fullName>
    </submittedName>
</protein>
<name>A0A0P6AA52_9CRUS</name>
<reference evidence="1" key="1">
    <citation type="submission" date="2015-10" db="EMBL/GenBank/DDBJ databases">
        <title>EvidentialGene: Evidence-directed Construction of Complete mRNA Transcriptomes without Genomes.</title>
        <authorList>
            <person name="Gilbert D.G."/>
        </authorList>
    </citation>
    <scope>NUCLEOTIDE SEQUENCE</scope>
</reference>
<organism evidence="1">
    <name type="scientific">Daphnia magna</name>
    <dbReference type="NCBI Taxonomy" id="35525"/>
    <lineage>
        <taxon>Eukaryota</taxon>
        <taxon>Metazoa</taxon>
        <taxon>Ecdysozoa</taxon>
        <taxon>Arthropoda</taxon>
        <taxon>Crustacea</taxon>
        <taxon>Branchiopoda</taxon>
        <taxon>Diplostraca</taxon>
        <taxon>Cladocera</taxon>
        <taxon>Anomopoda</taxon>
        <taxon>Daphniidae</taxon>
        <taxon>Daphnia</taxon>
    </lineage>
</organism>
<sequence length="60" mass="6811">MVHDYTSCFYFFSVSSLKLKGKLADNRLIYSANTTDMIGETENVSIGRSDNGLPYRKQLN</sequence>
<dbReference type="EMBL" id="GDIQ01040782">
    <property type="protein sequence ID" value="JAN53955.1"/>
    <property type="molecule type" value="Transcribed_RNA"/>
</dbReference>
<evidence type="ECO:0000313" key="1">
    <source>
        <dbReference type="EMBL" id="JAN53955.1"/>
    </source>
</evidence>